<dbReference type="PANTHER" id="PTHR38461">
    <property type="entry name" value="4-DEOXY-L-THREO-5-HEXOSULOSE-URONATE KETOL-ISOMERASE"/>
    <property type="match status" value="1"/>
</dbReference>
<comment type="pathway">
    <text evidence="6">Glycan metabolism; pectin degradation; 2-dehydro-3-deoxy-D-gluconate from pectin: step 4/5.</text>
</comment>
<evidence type="ECO:0000256" key="4">
    <source>
        <dbReference type="ARBA" id="ARBA00022833"/>
    </source>
</evidence>
<dbReference type="EC" id="5.3.1.17" evidence="6"/>
<gene>
    <name evidence="6 7" type="primary">kduI</name>
    <name evidence="7" type="ORF">KL86DYS1_30493</name>
</gene>
<sequence>MKTVIEERWGTHPDDVKHYDTAQLRKEFLVEKLFEADSVLMTYTHNDRLIIGGALPVKEALKLETVDLIRSEYFCERRELGIICIEGEGVVTVDGKDYSMGFKDAVYVGRGSREVIFKSNDAAKPAKYYFASSPAHKEYPTAQITSAMRRTRDLGVPATSNERLLNQIILSEIVPCCQLQMGMTEIKEGSVWNTMPPHTHSRRMEAYFYFKVPAQQAVCHFMGQPQETRHIFMGDEQAVISPSWSIHSAAGTSNYTFIWAMCGENLDYDDMDTFTADKLR</sequence>
<evidence type="ECO:0000256" key="3">
    <source>
        <dbReference type="ARBA" id="ARBA00022723"/>
    </source>
</evidence>
<keyword evidence="3 6" id="KW-0479">Metal-binding</keyword>
<dbReference type="InterPro" id="IPR014710">
    <property type="entry name" value="RmlC-like_jellyroll"/>
</dbReference>
<dbReference type="CDD" id="cd20491">
    <property type="entry name" value="cupin_KduI_C"/>
    <property type="match status" value="1"/>
</dbReference>
<dbReference type="NCBIfam" id="NF002091">
    <property type="entry name" value="PRK00924.1"/>
    <property type="match status" value="1"/>
</dbReference>
<dbReference type="EMBL" id="FLUM01000003">
    <property type="protein sequence ID" value="SBW03123.1"/>
    <property type="molecule type" value="Genomic_DNA"/>
</dbReference>
<dbReference type="RefSeq" id="WP_296942376.1">
    <property type="nucleotide sequence ID" value="NZ_LT599032.1"/>
</dbReference>
<feature type="binding site" evidence="6">
    <location>
        <position position="247"/>
    </location>
    <ligand>
        <name>Zn(2+)</name>
        <dbReference type="ChEBI" id="CHEBI:29105"/>
    </ligand>
</feature>
<dbReference type="InterPro" id="IPR027449">
    <property type="entry name" value="KduI_N"/>
</dbReference>
<protein>
    <recommendedName>
        <fullName evidence="6">4-deoxy-L-threo-5-hexosulose-uronate ketol-isomerase</fullName>
        <ecNumber evidence="6">5.3.1.17</ecNumber>
    </recommendedName>
    <alternativeName>
        <fullName evidence="6">5-keto-4-deoxyuronate isomerase</fullName>
    </alternativeName>
    <alternativeName>
        <fullName evidence="6">DKI isomerase</fullName>
    </alternativeName>
</protein>
<evidence type="ECO:0000256" key="5">
    <source>
        <dbReference type="ARBA" id="ARBA00023235"/>
    </source>
</evidence>
<dbReference type="SUPFAM" id="SSF51182">
    <property type="entry name" value="RmlC-like cupins"/>
    <property type="match status" value="1"/>
</dbReference>
<accession>A0A212JUN9</accession>
<dbReference type="InterPro" id="IPR011051">
    <property type="entry name" value="RmlC_Cupin_sf"/>
</dbReference>
<dbReference type="GO" id="GO:0019698">
    <property type="term" value="P:D-galacturonate catabolic process"/>
    <property type="evidence" value="ECO:0007669"/>
    <property type="project" value="TreeGrafter"/>
</dbReference>
<dbReference type="Gene3D" id="2.60.120.10">
    <property type="entry name" value="Jelly Rolls"/>
    <property type="match status" value="1"/>
</dbReference>
<comment type="catalytic activity">
    <reaction evidence="1 6">
        <text>5-dehydro-4-deoxy-D-glucuronate = 3-deoxy-D-glycero-2,5-hexodiulosonate</text>
        <dbReference type="Rhea" id="RHEA:23896"/>
        <dbReference type="ChEBI" id="CHEBI:17117"/>
        <dbReference type="ChEBI" id="CHEBI:29071"/>
        <dbReference type="EC" id="5.3.1.17"/>
    </reaction>
</comment>
<dbReference type="InterPro" id="IPR021120">
    <property type="entry name" value="KduI/IolB_isomerase"/>
</dbReference>
<keyword evidence="4 6" id="KW-0862">Zinc</keyword>
<comment type="function">
    <text evidence="6">Catalyzes the isomerization of 5-dehydro-4-deoxy-D-glucuronate to 3-deoxy-D-glycero-2,5-hexodiulosonate.</text>
</comment>
<name>A0A212JUN9_9BACT</name>
<dbReference type="HAMAP" id="MF_00687">
    <property type="entry name" value="KduI"/>
    <property type="match status" value="1"/>
</dbReference>
<organism evidence="7">
    <name type="scientific">uncultured Dysgonomonas sp</name>
    <dbReference type="NCBI Taxonomy" id="206096"/>
    <lineage>
        <taxon>Bacteria</taxon>
        <taxon>Pseudomonadati</taxon>
        <taxon>Bacteroidota</taxon>
        <taxon>Bacteroidia</taxon>
        <taxon>Bacteroidales</taxon>
        <taxon>Dysgonomonadaceae</taxon>
        <taxon>Dysgonomonas</taxon>
        <taxon>environmental samples</taxon>
    </lineage>
</organism>
<dbReference type="GO" id="GO:0008270">
    <property type="term" value="F:zinc ion binding"/>
    <property type="evidence" value="ECO:0007669"/>
    <property type="project" value="UniProtKB-UniRule"/>
</dbReference>
<dbReference type="UniPathway" id="UPA00545">
    <property type="reaction ID" value="UER00826"/>
</dbReference>
<dbReference type="AlphaFoldDB" id="A0A212JUN9"/>
<comment type="similarity">
    <text evidence="2 6">Belongs to the KduI family.</text>
</comment>
<dbReference type="Gene3D" id="2.60.120.520">
    <property type="entry name" value="pectin degrading enzyme 5-keto 4- deoxyuronate isomerase, domain 1"/>
    <property type="match status" value="1"/>
</dbReference>
<evidence type="ECO:0000313" key="7">
    <source>
        <dbReference type="EMBL" id="SBW03123.1"/>
    </source>
</evidence>
<reference evidence="7" key="1">
    <citation type="submission" date="2016-04" db="EMBL/GenBank/DDBJ databases">
        <authorList>
            <person name="Evans L.H."/>
            <person name="Alamgir A."/>
            <person name="Owens N."/>
            <person name="Weber N.D."/>
            <person name="Virtaneva K."/>
            <person name="Barbian K."/>
            <person name="Babar A."/>
            <person name="Rosenke K."/>
        </authorList>
    </citation>
    <scope>NUCLEOTIDE SEQUENCE</scope>
    <source>
        <strain evidence="7">86-1</strain>
    </source>
</reference>
<dbReference type="GO" id="GO:0045490">
    <property type="term" value="P:pectin catabolic process"/>
    <property type="evidence" value="ECO:0007669"/>
    <property type="project" value="UniProtKB-UniRule"/>
</dbReference>
<dbReference type="PANTHER" id="PTHR38461:SF1">
    <property type="entry name" value="4-DEOXY-L-THREO-5-HEXOSULOSE-URONATE KETOL-ISOMERASE"/>
    <property type="match status" value="1"/>
</dbReference>
<evidence type="ECO:0000256" key="6">
    <source>
        <dbReference type="HAMAP-Rule" id="MF_00687"/>
    </source>
</evidence>
<dbReference type="CDD" id="cd20294">
    <property type="entry name" value="cupin_KduI_N"/>
    <property type="match status" value="1"/>
</dbReference>
<feature type="binding site" evidence="6">
    <location>
        <position position="198"/>
    </location>
    <ligand>
        <name>Zn(2+)</name>
        <dbReference type="ChEBI" id="CHEBI:29105"/>
    </ligand>
</feature>
<dbReference type="Pfam" id="PF04962">
    <property type="entry name" value="KduI"/>
    <property type="match status" value="1"/>
</dbReference>
<proteinExistence type="inferred from homology"/>
<feature type="binding site" evidence="6">
    <location>
        <position position="200"/>
    </location>
    <ligand>
        <name>Zn(2+)</name>
        <dbReference type="ChEBI" id="CHEBI:29105"/>
    </ligand>
</feature>
<dbReference type="PIRSF" id="PIRSF006625">
    <property type="entry name" value="KduI"/>
    <property type="match status" value="1"/>
</dbReference>
<dbReference type="InterPro" id="IPR007045">
    <property type="entry name" value="KduI"/>
</dbReference>
<dbReference type="GO" id="GO:0008697">
    <property type="term" value="F:4-deoxy-L-threo-5-hexosulose-uronate ketol-isomerase activity"/>
    <property type="evidence" value="ECO:0007669"/>
    <property type="project" value="UniProtKB-UniRule"/>
</dbReference>
<evidence type="ECO:0000256" key="1">
    <source>
        <dbReference type="ARBA" id="ARBA00000552"/>
    </source>
</evidence>
<dbReference type="GO" id="GO:0042840">
    <property type="term" value="P:D-glucuronate catabolic process"/>
    <property type="evidence" value="ECO:0007669"/>
    <property type="project" value="TreeGrafter"/>
</dbReference>
<keyword evidence="5 6" id="KW-0413">Isomerase</keyword>
<comment type="cofactor">
    <cofactor evidence="6">
        <name>Zn(2+)</name>
        <dbReference type="ChEBI" id="CHEBI:29105"/>
    </cofactor>
    <text evidence="6">Binds 1 zinc ion per subunit.</text>
</comment>
<feature type="binding site" evidence="6">
    <location>
        <position position="205"/>
    </location>
    <ligand>
        <name>Zn(2+)</name>
        <dbReference type="ChEBI" id="CHEBI:29105"/>
    </ligand>
</feature>
<evidence type="ECO:0000256" key="2">
    <source>
        <dbReference type="ARBA" id="ARBA00008086"/>
    </source>
</evidence>